<keyword evidence="8" id="KW-1185">Reference proteome</keyword>
<evidence type="ECO:0000313" key="7">
    <source>
        <dbReference type="EMBL" id="CEP03130.1"/>
    </source>
</evidence>
<reference evidence="7 8" key="1">
    <citation type="submission" date="2015-02" db="EMBL/GenBank/DDBJ databases">
        <authorList>
            <person name="Chooi Y.-H."/>
        </authorList>
    </citation>
    <scope>NUCLEOTIDE SEQUENCE [LARGE SCALE GENOMIC DNA]</scope>
    <source>
        <strain evidence="7">E3</strain>
    </source>
</reference>
<evidence type="ECO:0000256" key="5">
    <source>
        <dbReference type="ARBA" id="ARBA00023136"/>
    </source>
</evidence>
<dbReference type="Pfam" id="PF06140">
    <property type="entry name" value="Ifi-6-16"/>
    <property type="match status" value="1"/>
</dbReference>
<dbReference type="InterPro" id="IPR038213">
    <property type="entry name" value="IFI6/IFI27-like_sf"/>
</dbReference>
<dbReference type="Gene3D" id="6.10.110.10">
    <property type="match status" value="1"/>
</dbReference>
<keyword evidence="3 6" id="KW-0812">Transmembrane</keyword>
<accession>A0A0G4J6F7</accession>
<comment type="similarity">
    <text evidence="2">Belongs to the IFI6/IFI27 family.</text>
</comment>
<dbReference type="STRING" id="37360.A0A0G4J6F7"/>
<gene>
    <name evidence="7" type="ORF">PBRA_009348</name>
</gene>
<dbReference type="PANTHER" id="PTHR16932:SF18">
    <property type="entry name" value="INTERFERON, ALPHA-INDUCIBLE PROTEIN 27-LIKE 2"/>
    <property type="match status" value="1"/>
</dbReference>
<proteinExistence type="inferred from homology"/>
<dbReference type="OrthoDB" id="440424at2759"/>
<sequence>MEGVNITAIVSLVKSWIQPAEDDSYVLSKLKSFIQLAACGDKDATFKILVDLSKHLPLVSQLQSLILAVQGDMDGARDVQLLFCRGPGLALVFVIACAAAGPAIAAACIAAAGFGQGGIVAGSAAAGFMSSYGGAVSAGSLCAVLQSAGAVGLSAGLSSASAAVAASVGLVVVVAAKHCRNVLALFRK</sequence>
<keyword evidence="4 6" id="KW-1133">Transmembrane helix</keyword>
<feature type="transmembrane region" description="Helical" evidence="6">
    <location>
        <begin position="157"/>
        <end position="176"/>
    </location>
</feature>
<dbReference type="InterPro" id="IPR009311">
    <property type="entry name" value="IFI6/IFI27-like"/>
</dbReference>
<comment type="subcellular location">
    <subcellularLocation>
        <location evidence="1">Membrane</location>
        <topology evidence="1">Multi-pass membrane protein</topology>
    </subcellularLocation>
</comment>
<evidence type="ECO:0000256" key="3">
    <source>
        <dbReference type="ARBA" id="ARBA00022692"/>
    </source>
</evidence>
<evidence type="ECO:0000313" key="8">
    <source>
        <dbReference type="Proteomes" id="UP000039324"/>
    </source>
</evidence>
<dbReference type="Proteomes" id="UP000039324">
    <property type="component" value="Unassembled WGS sequence"/>
</dbReference>
<evidence type="ECO:0000256" key="1">
    <source>
        <dbReference type="ARBA" id="ARBA00004141"/>
    </source>
</evidence>
<evidence type="ECO:0000256" key="2">
    <source>
        <dbReference type="ARBA" id="ARBA00007262"/>
    </source>
</evidence>
<dbReference type="PANTHER" id="PTHR16932">
    <property type="entry name" value="INTERFERON ALPHA-INDUCIBLE PROTEIN 27"/>
    <property type="match status" value="1"/>
</dbReference>
<dbReference type="AlphaFoldDB" id="A0A0G4J6F7"/>
<feature type="transmembrane region" description="Helical" evidence="6">
    <location>
        <begin position="89"/>
        <end position="113"/>
    </location>
</feature>
<dbReference type="GO" id="GO:0016020">
    <property type="term" value="C:membrane"/>
    <property type="evidence" value="ECO:0007669"/>
    <property type="project" value="UniProtKB-SubCell"/>
</dbReference>
<dbReference type="EMBL" id="CDSF01000142">
    <property type="protein sequence ID" value="CEP03130.1"/>
    <property type="molecule type" value="Genomic_DNA"/>
</dbReference>
<name>A0A0G4J6F7_PLABS</name>
<feature type="transmembrane region" description="Helical" evidence="6">
    <location>
        <begin position="119"/>
        <end position="145"/>
    </location>
</feature>
<keyword evidence="5 6" id="KW-0472">Membrane</keyword>
<protein>
    <submittedName>
        <fullName evidence="7">Uncharacterized protein</fullName>
    </submittedName>
</protein>
<organism evidence="7 8">
    <name type="scientific">Plasmodiophora brassicae</name>
    <name type="common">Clubroot disease agent</name>
    <dbReference type="NCBI Taxonomy" id="37360"/>
    <lineage>
        <taxon>Eukaryota</taxon>
        <taxon>Sar</taxon>
        <taxon>Rhizaria</taxon>
        <taxon>Endomyxa</taxon>
        <taxon>Phytomyxea</taxon>
        <taxon>Plasmodiophorida</taxon>
        <taxon>Plasmodiophoridae</taxon>
        <taxon>Plasmodiophora</taxon>
    </lineage>
</organism>
<evidence type="ECO:0000256" key="6">
    <source>
        <dbReference type="SAM" id="Phobius"/>
    </source>
</evidence>
<evidence type="ECO:0000256" key="4">
    <source>
        <dbReference type="ARBA" id="ARBA00022989"/>
    </source>
</evidence>